<dbReference type="EMBL" id="QXGF01004066">
    <property type="protein sequence ID" value="KAE8920354.1"/>
    <property type="molecule type" value="Genomic_DNA"/>
</dbReference>
<dbReference type="Proteomes" id="UP000441208">
    <property type="component" value="Unassembled WGS sequence"/>
</dbReference>
<dbReference type="EMBL" id="QXGD01004003">
    <property type="protein sequence ID" value="KAE9173086.1"/>
    <property type="molecule type" value="Genomic_DNA"/>
</dbReference>
<evidence type="ECO:0000313" key="10">
    <source>
        <dbReference type="Proteomes" id="UP000441208"/>
    </source>
</evidence>
<dbReference type="EMBL" id="QXFW01005350">
    <property type="protein sequence ID" value="KAE8962307.1"/>
    <property type="molecule type" value="Genomic_DNA"/>
</dbReference>
<dbReference type="Proteomes" id="UP000440367">
    <property type="component" value="Unassembled WGS sequence"/>
</dbReference>
<proteinExistence type="predicted"/>
<dbReference type="Proteomes" id="UP000440732">
    <property type="component" value="Unassembled WGS sequence"/>
</dbReference>
<evidence type="ECO:0000256" key="1">
    <source>
        <dbReference type="SAM" id="MobiDB-lite"/>
    </source>
</evidence>
<dbReference type="Gene3D" id="1.20.5.1700">
    <property type="match status" value="1"/>
</dbReference>
<evidence type="ECO:0000313" key="6">
    <source>
        <dbReference type="EMBL" id="KAE9173086.1"/>
    </source>
</evidence>
<evidence type="ECO:0000313" key="11">
    <source>
        <dbReference type="Proteomes" id="UP000460718"/>
    </source>
</evidence>
<sequence>MWVTVSSQPRQPLPPLSALFPHHFPNRKEIRSSPMLLANPLLRHTKLARMSSATDTSSPRVEHPQDTGGDQVPPPDHNQASGDTSHLPAGSSGSQASSGSDGKESAGADTAQDISSAMGGRVTIPAKDASASSASTATTSGATTSAPPTTTVPVLTTSTILPSVSTAVTSQSQTGAATKSASGVLATSTVEYVVATQPSTSFITPSGLPSAASAPLVIRIPVSLEDVRRGVALEQGHDGLTRPLPVTTFTADELAMLGGLVGQNVAQELLLPATERGVSPPNLGDIQVRMHVERETAPLLQCFGADDFAIRVLGTLKYLHVLLGQVSQLQTGASSFDSLAETARLTAKVGELTAFIDKQRDNFQTEIQGLQAQIARSIAQPHPDPSDSDVNQLVDDIQRLTRKLDSIRTTRSDTEAQREHLEKELQSSKRLVEDSQTKVANSAAISPSGLMYFIMEHCRFEGHWPRLQQILECYWSRTNMPSDARTRVVLQARDLDDDNCDPYVPSVQRKSADCAPLSSGQAAQALSRLAQSTTSSPVPSSDSHSGRSSATHKPTRDSKKSKTRHASSPGSSRPTGRRSTPQ</sequence>
<organism evidence="5 9">
    <name type="scientific">Phytophthora fragariae</name>
    <dbReference type="NCBI Taxonomy" id="53985"/>
    <lineage>
        <taxon>Eukaryota</taxon>
        <taxon>Sar</taxon>
        <taxon>Stramenopiles</taxon>
        <taxon>Oomycota</taxon>
        <taxon>Peronosporomycetes</taxon>
        <taxon>Peronosporales</taxon>
        <taxon>Peronosporaceae</taxon>
        <taxon>Phytophthora</taxon>
    </lineage>
</organism>
<protein>
    <submittedName>
        <fullName evidence="5">Uncharacterized protein</fullName>
    </submittedName>
</protein>
<dbReference type="AlphaFoldDB" id="A0A6A3QWS8"/>
<feature type="region of interest" description="Disordered" evidence="1">
    <location>
        <begin position="126"/>
        <end position="153"/>
    </location>
</feature>
<accession>A0A6A3QWS8</accession>
<feature type="region of interest" description="Disordered" evidence="1">
    <location>
        <begin position="409"/>
        <end position="433"/>
    </location>
</feature>
<evidence type="ECO:0000313" key="2">
    <source>
        <dbReference type="EMBL" id="KAE8920354.1"/>
    </source>
</evidence>
<evidence type="ECO:0000313" key="3">
    <source>
        <dbReference type="EMBL" id="KAE8962307.1"/>
    </source>
</evidence>
<dbReference type="Proteomes" id="UP000460718">
    <property type="component" value="Unassembled WGS sequence"/>
</dbReference>
<feature type="compositionally biased region" description="Low complexity" evidence="1">
    <location>
        <begin position="129"/>
        <end position="153"/>
    </location>
</feature>
<name>A0A6A3QWS8_9STRA</name>
<feature type="compositionally biased region" description="Low complexity" evidence="1">
    <location>
        <begin position="90"/>
        <end position="100"/>
    </location>
</feature>
<dbReference type="EMBL" id="QXFZ01003232">
    <property type="protein sequence ID" value="KAE9070387.1"/>
    <property type="molecule type" value="Genomic_DNA"/>
</dbReference>
<evidence type="ECO:0000313" key="5">
    <source>
        <dbReference type="EMBL" id="KAE9084448.1"/>
    </source>
</evidence>
<dbReference type="EMBL" id="QXGA01003339">
    <property type="protein sequence ID" value="KAE9084448.1"/>
    <property type="molecule type" value="Genomic_DNA"/>
</dbReference>
<feature type="region of interest" description="Disordered" evidence="1">
    <location>
        <begin position="49"/>
        <end position="111"/>
    </location>
</feature>
<reference evidence="7 8" key="1">
    <citation type="submission" date="2018-08" db="EMBL/GenBank/DDBJ databases">
        <title>Genomic investigation of the strawberry pathogen Phytophthora fragariae indicates pathogenicity is determined by transcriptional variation in three key races.</title>
        <authorList>
            <person name="Adams T.M."/>
            <person name="Armitage A.D."/>
            <person name="Sobczyk M.K."/>
            <person name="Bates H.J."/>
            <person name="Dunwell J.M."/>
            <person name="Nellist C.F."/>
            <person name="Harrison R.J."/>
        </authorList>
    </citation>
    <scope>NUCLEOTIDE SEQUENCE [LARGE SCALE GENOMIC DNA]</scope>
    <source>
        <strain evidence="6 8">BC-1</strain>
        <strain evidence="5 9">NOV-5</strain>
        <strain evidence="4 10">NOV-71</strain>
        <strain evidence="2 7">NOV-9</strain>
        <strain evidence="3 11">SCRP245</strain>
    </source>
</reference>
<dbReference type="Proteomes" id="UP000429523">
    <property type="component" value="Unassembled WGS sequence"/>
</dbReference>
<feature type="region of interest" description="Disordered" evidence="1">
    <location>
        <begin position="511"/>
        <end position="582"/>
    </location>
</feature>
<comment type="caution">
    <text evidence="5">The sequence shown here is derived from an EMBL/GenBank/DDBJ whole genome shotgun (WGS) entry which is preliminary data.</text>
</comment>
<evidence type="ECO:0000313" key="4">
    <source>
        <dbReference type="EMBL" id="KAE9070387.1"/>
    </source>
</evidence>
<gene>
    <name evidence="6" type="ORF">PF002_g29399</name>
    <name evidence="5" type="ORF">PF006_g26475</name>
    <name evidence="4" type="ORF">PF007_g26957</name>
    <name evidence="2" type="ORF">PF009_g29350</name>
    <name evidence="3" type="ORF">PF011_g29444</name>
</gene>
<feature type="compositionally biased region" description="Low complexity" evidence="1">
    <location>
        <begin position="567"/>
        <end position="582"/>
    </location>
</feature>
<evidence type="ECO:0000313" key="8">
    <source>
        <dbReference type="Proteomes" id="UP000440367"/>
    </source>
</evidence>
<evidence type="ECO:0000313" key="7">
    <source>
        <dbReference type="Proteomes" id="UP000429523"/>
    </source>
</evidence>
<feature type="compositionally biased region" description="Low complexity" evidence="1">
    <location>
        <begin position="517"/>
        <end position="549"/>
    </location>
</feature>
<evidence type="ECO:0000313" key="9">
    <source>
        <dbReference type="Proteomes" id="UP000440732"/>
    </source>
</evidence>